<name>A0A9K3M3W0_9STRA</name>
<feature type="compositionally biased region" description="Polar residues" evidence="1">
    <location>
        <begin position="53"/>
        <end position="64"/>
    </location>
</feature>
<accession>A0A9K3M3W0</accession>
<keyword evidence="3" id="KW-1185">Reference proteome</keyword>
<proteinExistence type="predicted"/>
<dbReference type="EMBL" id="JAGRRH010000001">
    <property type="protein sequence ID" value="KAG7373748.1"/>
    <property type="molecule type" value="Genomic_DNA"/>
</dbReference>
<evidence type="ECO:0000256" key="1">
    <source>
        <dbReference type="SAM" id="MobiDB-lite"/>
    </source>
</evidence>
<comment type="caution">
    <text evidence="2">The sequence shown here is derived from an EMBL/GenBank/DDBJ whole genome shotgun (WGS) entry which is preliminary data.</text>
</comment>
<feature type="compositionally biased region" description="Low complexity" evidence="1">
    <location>
        <begin position="65"/>
        <end position="93"/>
    </location>
</feature>
<dbReference type="Proteomes" id="UP000693970">
    <property type="component" value="Unassembled WGS sequence"/>
</dbReference>
<protein>
    <submittedName>
        <fullName evidence="2">Uncharacterized protein</fullName>
    </submittedName>
</protein>
<evidence type="ECO:0000313" key="2">
    <source>
        <dbReference type="EMBL" id="KAG7373748.1"/>
    </source>
</evidence>
<sequence>MSSTDPTGVGEEAVKTKSRQEDQMDLLYDDLDDPLSIVIHTQQPLAKKKKMSHSTTILSNANHSQLKLPQPALPLPQQQQQHQQQQQQQQQQLQEENTILKQNMGILFRTAKREIQRKDARIQQLEQQLLQLHKQTQNRQNQQEPT</sequence>
<reference evidence="2" key="2">
    <citation type="submission" date="2021-04" db="EMBL/GenBank/DDBJ databases">
        <authorList>
            <person name="Podell S."/>
        </authorList>
    </citation>
    <scope>NUCLEOTIDE SEQUENCE</scope>
    <source>
        <strain evidence="2">Hildebrandi</strain>
    </source>
</reference>
<gene>
    <name evidence="2" type="ORF">IV203_012843</name>
</gene>
<organism evidence="2 3">
    <name type="scientific">Nitzschia inconspicua</name>
    <dbReference type="NCBI Taxonomy" id="303405"/>
    <lineage>
        <taxon>Eukaryota</taxon>
        <taxon>Sar</taxon>
        <taxon>Stramenopiles</taxon>
        <taxon>Ochrophyta</taxon>
        <taxon>Bacillariophyta</taxon>
        <taxon>Bacillariophyceae</taxon>
        <taxon>Bacillariophycidae</taxon>
        <taxon>Bacillariales</taxon>
        <taxon>Bacillariaceae</taxon>
        <taxon>Nitzschia</taxon>
    </lineage>
</organism>
<evidence type="ECO:0000313" key="3">
    <source>
        <dbReference type="Proteomes" id="UP000693970"/>
    </source>
</evidence>
<feature type="compositionally biased region" description="Basic and acidic residues" evidence="1">
    <location>
        <begin position="12"/>
        <end position="22"/>
    </location>
</feature>
<dbReference type="AlphaFoldDB" id="A0A9K3M3W0"/>
<feature type="region of interest" description="Disordered" evidence="1">
    <location>
        <begin position="1"/>
        <end position="27"/>
    </location>
</feature>
<feature type="region of interest" description="Disordered" evidence="1">
    <location>
        <begin position="43"/>
        <end position="93"/>
    </location>
</feature>
<reference evidence="2" key="1">
    <citation type="journal article" date="2021" name="Sci. Rep.">
        <title>Diploid genomic architecture of Nitzschia inconspicua, an elite biomass production diatom.</title>
        <authorList>
            <person name="Oliver A."/>
            <person name="Podell S."/>
            <person name="Pinowska A."/>
            <person name="Traller J.C."/>
            <person name="Smith S.R."/>
            <person name="McClure R."/>
            <person name="Beliaev A."/>
            <person name="Bohutskyi P."/>
            <person name="Hill E.A."/>
            <person name="Rabines A."/>
            <person name="Zheng H."/>
            <person name="Allen L.Z."/>
            <person name="Kuo A."/>
            <person name="Grigoriev I.V."/>
            <person name="Allen A.E."/>
            <person name="Hazlebeck D."/>
            <person name="Allen E.E."/>
        </authorList>
    </citation>
    <scope>NUCLEOTIDE SEQUENCE</scope>
    <source>
        <strain evidence="2">Hildebrandi</strain>
    </source>
</reference>